<dbReference type="InterPro" id="IPR036259">
    <property type="entry name" value="MFS_trans_sf"/>
</dbReference>
<keyword evidence="2" id="KW-0813">Transport</keyword>
<evidence type="ECO:0000256" key="5">
    <source>
        <dbReference type="ARBA" id="ARBA00023136"/>
    </source>
</evidence>
<protein>
    <recommendedName>
        <fullName evidence="7">Major facilitator superfamily (MFS) profile domain-containing protein</fullName>
    </recommendedName>
</protein>
<gene>
    <name evidence="8" type="ORF">HMPREF1015_03073</name>
</gene>
<sequence length="105" mass="10858">MILLSITAIGVYAPYGPLWAIPTSIIPAGIVGAALGLQNAIGNLGGYNGPKFFGVLKDATGNFHAGFYFLALSLALAAIVTFILGRSITEASMEAKSDDNVVKLD</sequence>
<keyword evidence="9" id="KW-1185">Reference proteome</keyword>
<evidence type="ECO:0000313" key="9">
    <source>
        <dbReference type="Proteomes" id="UP000011747"/>
    </source>
</evidence>
<keyword evidence="3 6" id="KW-0812">Transmembrane</keyword>
<feature type="transmembrane region" description="Helical" evidence="6">
    <location>
        <begin position="65"/>
        <end position="84"/>
    </location>
</feature>
<dbReference type="GO" id="GO:0005886">
    <property type="term" value="C:plasma membrane"/>
    <property type="evidence" value="ECO:0007669"/>
    <property type="project" value="UniProtKB-SubCell"/>
</dbReference>
<dbReference type="AlphaFoldDB" id="G9QNS7"/>
<dbReference type="PROSITE" id="PS50850">
    <property type="entry name" value="MFS"/>
    <property type="match status" value="1"/>
</dbReference>
<accession>G9QNS7</accession>
<dbReference type="SUPFAM" id="SSF103473">
    <property type="entry name" value="MFS general substrate transporter"/>
    <property type="match status" value="1"/>
</dbReference>
<name>G9QNS7_9BACI</name>
<evidence type="ECO:0000313" key="8">
    <source>
        <dbReference type="EMBL" id="EHL74999.1"/>
    </source>
</evidence>
<dbReference type="Proteomes" id="UP000011747">
    <property type="component" value="Unassembled WGS sequence"/>
</dbReference>
<comment type="subcellular location">
    <subcellularLocation>
        <location evidence="1">Cell membrane</location>
        <topology evidence="1">Multi-pass membrane protein</topology>
    </subcellularLocation>
</comment>
<comment type="caution">
    <text evidence="8">The sequence shown here is derived from an EMBL/GenBank/DDBJ whole genome shotgun (WGS) entry which is preliminary data.</text>
</comment>
<dbReference type="HOGENOM" id="CLU_2231170_0_0_9"/>
<organism evidence="8 9">
    <name type="scientific">Bacillus smithii 7_3_47FAA</name>
    <dbReference type="NCBI Taxonomy" id="665952"/>
    <lineage>
        <taxon>Bacteria</taxon>
        <taxon>Bacillati</taxon>
        <taxon>Bacillota</taxon>
        <taxon>Bacilli</taxon>
        <taxon>Bacillales</taxon>
        <taxon>Bacillaceae</taxon>
        <taxon>Bacillus</taxon>
    </lineage>
</organism>
<evidence type="ECO:0000259" key="7">
    <source>
        <dbReference type="PROSITE" id="PS50850"/>
    </source>
</evidence>
<dbReference type="Gene3D" id="1.20.1250.20">
    <property type="entry name" value="MFS general substrate transporter like domains"/>
    <property type="match status" value="1"/>
</dbReference>
<dbReference type="RefSeq" id="WP_003354988.1">
    <property type="nucleotide sequence ID" value="NZ_JH414761.1"/>
</dbReference>
<dbReference type="PATRIC" id="fig|665952.3.peg.2794"/>
<dbReference type="EMBL" id="ACWF01000142">
    <property type="protein sequence ID" value="EHL74999.1"/>
    <property type="molecule type" value="Genomic_DNA"/>
</dbReference>
<keyword evidence="5 6" id="KW-0472">Membrane</keyword>
<dbReference type="InterPro" id="IPR020846">
    <property type="entry name" value="MFS_dom"/>
</dbReference>
<evidence type="ECO:0000256" key="4">
    <source>
        <dbReference type="ARBA" id="ARBA00022989"/>
    </source>
</evidence>
<keyword evidence="4 6" id="KW-1133">Transmembrane helix</keyword>
<dbReference type="GO" id="GO:0022857">
    <property type="term" value="F:transmembrane transporter activity"/>
    <property type="evidence" value="ECO:0007669"/>
    <property type="project" value="InterPro"/>
</dbReference>
<evidence type="ECO:0000256" key="3">
    <source>
        <dbReference type="ARBA" id="ARBA00022692"/>
    </source>
</evidence>
<feature type="domain" description="Major facilitator superfamily (MFS) profile" evidence="7">
    <location>
        <begin position="1"/>
        <end position="89"/>
    </location>
</feature>
<proteinExistence type="predicted"/>
<reference evidence="8 9" key="1">
    <citation type="submission" date="2011-09" db="EMBL/GenBank/DDBJ databases">
        <title>The Genome Sequence of Bacillus smithii 7_3_47FAA.</title>
        <authorList>
            <consortium name="The Broad Institute Genome Sequencing Platform"/>
            <person name="Earl A."/>
            <person name="Ward D."/>
            <person name="Feldgarden M."/>
            <person name="Gevers D."/>
            <person name="Daigneault M."/>
            <person name="Strauss J."/>
            <person name="Allen-Vercoe E."/>
            <person name="Young S.K."/>
            <person name="Zeng Q."/>
            <person name="Gargeya S."/>
            <person name="Fitzgerald M."/>
            <person name="Haas B."/>
            <person name="Abouelleil A."/>
            <person name="Alvarado L."/>
            <person name="Arachchi H.M."/>
            <person name="Berlin A."/>
            <person name="Brown A."/>
            <person name="Chapman S.B."/>
            <person name="Chen Z."/>
            <person name="Dunbar C."/>
            <person name="Freedman E."/>
            <person name="Gearin G."/>
            <person name="Goldberg J."/>
            <person name="Griggs A."/>
            <person name="Gujja S."/>
            <person name="Heiman D."/>
            <person name="Howarth C."/>
            <person name="Larson L."/>
            <person name="Lui A."/>
            <person name="MacDonald P.J.P."/>
            <person name="Montmayeur A."/>
            <person name="Murphy C."/>
            <person name="Neiman D."/>
            <person name="Pearson M."/>
            <person name="Priest M."/>
            <person name="Roberts A."/>
            <person name="Saif S."/>
            <person name="Shea T."/>
            <person name="Shenoy N."/>
            <person name="Sisk P."/>
            <person name="Stolte C."/>
            <person name="Sykes S."/>
            <person name="Wortman J."/>
            <person name="Nusbaum C."/>
            <person name="Birren B."/>
        </authorList>
    </citation>
    <scope>NUCLEOTIDE SEQUENCE [LARGE SCALE GENOMIC DNA]</scope>
    <source>
        <strain evidence="8 9">7_3_47FAA</strain>
    </source>
</reference>
<evidence type="ECO:0000256" key="6">
    <source>
        <dbReference type="SAM" id="Phobius"/>
    </source>
</evidence>
<evidence type="ECO:0000256" key="2">
    <source>
        <dbReference type="ARBA" id="ARBA00022448"/>
    </source>
</evidence>
<evidence type="ECO:0000256" key="1">
    <source>
        <dbReference type="ARBA" id="ARBA00004651"/>
    </source>
</evidence>